<name>A0A1U7LJ61_NEOID</name>
<comment type="cofactor">
    <cofactor evidence="1 10 12">
        <name>heme</name>
        <dbReference type="ChEBI" id="CHEBI:30413"/>
    </cofactor>
</comment>
<dbReference type="InterPro" id="IPR018028">
    <property type="entry name" value="Catalase"/>
</dbReference>
<dbReference type="GO" id="GO:0020037">
    <property type="term" value="F:heme binding"/>
    <property type="evidence" value="ECO:0007669"/>
    <property type="project" value="UniProtKB-UniRule"/>
</dbReference>
<dbReference type="Gene3D" id="3.40.50.880">
    <property type="match status" value="1"/>
</dbReference>
<dbReference type="InterPro" id="IPR043156">
    <property type="entry name" value="Catalase_clade2_helical"/>
</dbReference>
<feature type="active site" evidence="11">
    <location>
        <position position="161"/>
    </location>
</feature>
<dbReference type="Gene3D" id="1.20.1370.20">
    <property type="match status" value="1"/>
</dbReference>
<keyword evidence="6 10" id="KW-0479">Metal-binding</keyword>
<dbReference type="PANTHER" id="PTHR42821:SF1">
    <property type="entry name" value="CATALASE-B"/>
    <property type="match status" value="1"/>
</dbReference>
<evidence type="ECO:0000256" key="10">
    <source>
        <dbReference type="PIRNR" id="PIRNR038927"/>
    </source>
</evidence>
<dbReference type="PRINTS" id="PR00067">
    <property type="entry name" value="CATALASE"/>
</dbReference>
<dbReference type="CDD" id="cd03132">
    <property type="entry name" value="GATase1_catalase"/>
    <property type="match status" value="1"/>
</dbReference>
<dbReference type="SUPFAM" id="SSF56634">
    <property type="entry name" value="Heme-dependent catalase-like"/>
    <property type="match status" value="1"/>
</dbReference>
<evidence type="ECO:0000256" key="5">
    <source>
        <dbReference type="ARBA" id="ARBA00022617"/>
    </source>
</evidence>
<dbReference type="FunFam" id="2.40.180.10:FF:000003">
    <property type="entry name" value="Catalase"/>
    <property type="match status" value="1"/>
</dbReference>
<dbReference type="OrthoDB" id="6880011at2759"/>
<dbReference type="SUPFAM" id="SSF52317">
    <property type="entry name" value="Class I glutamine amidotransferase-like"/>
    <property type="match status" value="1"/>
</dbReference>
<dbReference type="OMA" id="WQMSDRA"/>
<dbReference type="AlphaFoldDB" id="A0A1U7LJ61"/>
<evidence type="ECO:0000256" key="4">
    <source>
        <dbReference type="ARBA" id="ARBA00022559"/>
    </source>
</evidence>
<evidence type="ECO:0000259" key="13">
    <source>
        <dbReference type="SMART" id="SM01060"/>
    </source>
</evidence>
<dbReference type="STRING" id="1198029.A0A1U7LJ61"/>
<dbReference type="InterPro" id="IPR024712">
    <property type="entry name" value="Catalase_clade2"/>
</dbReference>
<comment type="catalytic activity">
    <reaction evidence="10">
        <text>2 H2O2 = O2 + 2 H2O</text>
        <dbReference type="Rhea" id="RHEA:20309"/>
        <dbReference type="ChEBI" id="CHEBI:15377"/>
        <dbReference type="ChEBI" id="CHEBI:15379"/>
        <dbReference type="ChEBI" id="CHEBI:16240"/>
        <dbReference type="EC" id="1.11.1.6"/>
    </reaction>
</comment>
<dbReference type="EMBL" id="LXFE01002939">
    <property type="protein sequence ID" value="OLL22687.1"/>
    <property type="molecule type" value="Genomic_DNA"/>
</dbReference>
<keyword evidence="8 10" id="KW-0408">Iron</keyword>
<evidence type="ECO:0000256" key="3">
    <source>
        <dbReference type="ARBA" id="ARBA00012314"/>
    </source>
</evidence>
<evidence type="ECO:0000256" key="11">
    <source>
        <dbReference type="PIRSR" id="PIRSR038927-1"/>
    </source>
</evidence>
<evidence type="ECO:0000256" key="7">
    <source>
        <dbReference type="ARBA" id="ARBA00023002"/>
    </source>
</evidence>
<keyword evidence="4 10" id="KW-0575">Peroxidase</keyword>
<keyword evidence="7 10" id="KW-0560">Oxidoreductase</keyword>
<dbReference type="Pfam" id="PF00199">
    <property type="entry name" value="Catalase"/>
    <property type="match status" value="1"/>
</dbReference>
<evidence type="ECO:0000256" key="6">
    <source>
        <dbReference type="ARBA" id="ARBA00022723"/>
    </source>
</evidence>
<dbReference type="Gene3D" id="2.40.180.10">
    <property type="entry name" value="Catalase core domain"/>
    <property type="match status" value="1"/>
</dbReference>
<evidence type="ECO:0000313" key="15">
    <source>
        <dbReference type="Proteomes" id="UP000186594"/>
    </source>
</evidence>
<dbReference type="SMART" id="SM01060">
    <property type="entry name" value="Catalase"/>
    <property type="match status" value="1"/>
</dbReference>
<sequence>MASTVHAIKKTLSSVTADAKSKQLAKVTVDATRNHGHLTTNTGVKVQNTDEWLKAGYDQQGPSLLEDFHAREKIQHFDHERMPERVVHARGVAAHGVFKLHESAHDVTKAKVLNDTSRSTPIFLRFSTVLGSRGSADTVRDVRGFAVRFYTDEGNWDIVGNNIPVFFIQDAIKFPDVIHAGKPEPRTEVPQAQTAHDNFWDFAYSRSESTHMLMWVMSDRAIPRSLRHMQGFGVNTYAMINKAGERNLVKFHFTPICGLSSLVWDEALKIAGQDPDFHRKDLYSAIESGNYPKWKFGIQTMKESQLDDFDFHPEDATKLWPEELFPIRYIGEIELNRNVDEYFPETEQVAFCTSHVVPGIDFSNDPLLQGRLFSYQDTQLNRFNSFNFTELPINKPICPVTNFQRDGFMRHQITKDRINYSPNRFDILPTATEKEGGYEHFPAIVEGIKARLNAPKFKEHYNQAELFYNSLAPHEQAHLSDALSFELAKCNDQIVYERMASRLAEVNYDLACKVATKVGAPVPAKGKRQMHNKVSPYLSQTYYKNEEGIKGRRIAFLLGSGYNAMHVIAMKAALTAAGANCFTVGPVRGPVAAAGLDKKECPSADFSFDTCRSTLFDGVFVPGGIQAILILRESGRAVHFIREAFMHLKPICAVGEGVSFLQQACELPATNYALDASSEQITADKGVVTCQKFDMTTEAASAFKIMFGSGGENKGVINVFANLLSDHRCWDRETVAHRVAA</sequence>
<keyword evidence="5 10" id="KW-0349">Heme</keyword>
<comment type="similarity">
    <text evidence="2 10">Belongs to the catalase family.</text>
</comment>
<gene>
    <name evidence="14" type="ORF">NEOLI_003097</name>
</gene>
<dbReference type="InterPro" id="IPR029062">
    <property type="entry name" value="Class_I_gatase-like"/>
</dbReference>
<dbReference type="GO" id="GO:0006979">
    <property type="term" value="P:response to oxidative stress"/>
    <property type="evidence" value="ECO:0007669"/>
    <property type="project" value="InterPro"/>
</dbReference>
<accession>A0A1U7LJ61</accession>
<evidence type="ECO:0000256" key="12">
    <source>
        <dbReference type="PIRSR" id="PIRSR038927-2"/>
    </source>
</evidence>
<evidence type="ECO:0000313" key="14">
    <source>
        <dbReference type="EMBL" id="OLL22687.1"/>
    </source>
</evidence>
<comment type="function">
    <text evidence="10">Occurs in almost all aerobically respiring organisms and serves to protect cells from the toxic effects of hydrogen peroxide.</text>
</comment>
<evidence type="ECO:0000256" key="1">
    <source>
        <dbReference type="ARBA" id="ARBA00001971"/>
    </source>
</evidence>
<dbReference type="EMBL" id="LXFE01002939">
    <property type="protein sequence ID" value="OLL22686.1"/>
    <property type="molecule type" value="Genomic_DNA"/>
</dbReference>
<evidence type="ECO:0000256" key="8">
    <source>
        <dbReference type="ARBA" id="ARBA00023004"/>
    </source>
</evidence>
<dbReference type="PIRSF" id="PIRSF038927">
    <property type="entry name" value="Catalase_clade2"/>
    <property type="match status" value="1"/>
</dbReference>
<dbReference type="GO" id="GO:0004096">
    <property type="term" value="F:catalase activity"/>
    <property type="evidence" value="ECO:0007669"/>
    <property type="project" value="UniProtKB-UniRule"/>
</dbReference>
<dbReference type="PANTHER" id="PTHR42821">
    <property type="entry name" value="CATALASE"/>
    <property type="match status" value="1"/>
</dbReference>
<feature type="binding site" description="axial binding residue" evidence="12">
    <location>
        <position position="375"/>
    </location>
    <ligand>
        <name>heme</name>
        <dbReference type="ChEBI" id="CHEBI:30413"/>
    </ligand>
    <ligandPart>
        <name>Fe</name>
        <dbReference type="ChEBI" id="CHEBI:18248"/>
    </ligandPart>
</feature>
<dbReference type="GO" id="GO:0005829">
    <property type="term" value="C:cytosol"/>
    <property type="evidence" value="ECO:0007669"/>
    <property type="project" value="TreeGrafter"/>
</dbReference>
<dbReference type="PROSITE" id="PS00437">
    <property type="entry name" value="CATALASE_1"/>
    <property type="match status" value="1"/>
</dbReference>
<dbReference type="GO" id="GO:0042744">
    <property type="term" value="P:hydrogen peroxide catabolic process"/>
    <property type="evidence" value="ECO:0007669"/>
    <property type="project" value="UniProtKB-UniRule"/>
</dbReference>
<keyword evidence="9 10" id="KW-0376">Hydrogen peroxide</keyword>
<dbReference type="Pfam" id="PF06628">
    <property type="entry name" value="Catalase-rel"/>
    <property type="match status" value="1"/>
</dbReference>
<dbReference type="InterPro" id="IPR002226">
    <property type="entry name" value="Catalase_haem_BS"/>
</dbReference>
<comment type="caution">
    <text evidence="14">The sequence shown here is derived from an EMBL/GenBank/DDBJ whole genome shotgun (WGS) entry which is preliminary data.</text>
</comment>
<dbReference type="InterPro" id="IPR020835">
    <property type="entry name" value="Catalase_sf"/>
</dbReference>
<dbReference type="InterPro" id="IPR041399">
    <property type="entry name" value="Catalase_large_C"/>
</dbReference>
<dbReference type="Pfam" id="PF18011">
    <property type="entry name" value="Catalase_C"/>
    <property type="match status" value="1"/>
</dbReference>
<dbReference type="GO" id="GO:0046872">
    <property type="term" value="F:metal ion binding"/>
    <property type="evidence" value="ECO:0007669"/>
    <property type="project" value="UniProtKB-KW"/>
</dbReference>
<dbReference type="InterPro" id="IPR011614">
    <property type="entry name" value="Catalase_core"/>
</dbReference>
<feature type="domain" description="Catalase core" evidence="13">
    <location>
        <begin position="39"/>
        <end position="429"/>
    </location>
</feature>
<evidence type="ECO:0000256" key="2">
    <source>
        <dbReference type="ARBA" id="ARBA00005329"/>
    </source>
</evidence>
<dbReference type="EC" id="1.11.1.6" evidence="3 10"/>
<protein>
    <recommendedName>
        <fullName evidence="3 10">Catalase</fullName>
        <ecNumber evidence="3 10">1.11.1.6</ecNumber>
    </recommendedName>
</protein>
<organism evidence="14 15">
    <name type="scientific">Neolecta irregularis (strain DAH-3)</name>
    <dbReference type="NCBI Taxonomy" id="1198029"/>
    <lineage>
        <taxon>Eukaryota</taxon>
        <taxon>Fungi</taxon>
        <taxon>Dikarya</taxon>
        <taxon>Ascomycota</taxon>
        <taxon>Taphrinomycotina</taxon>
        <taxon>Neolectales</taxon>
        <taxon>Neolectaceae</taxon>
        <taxon>Neolecta</taxon>
    </lineage>
</organism>
<dbReference type="InterPro" id="IPR010582">
    <property type="entry name" value="Catalase_immune_responsive"/>
</dbReference>
<dbReference type="Proteomes" id="UP000186594">
    <property type="component" value="Unassembled WGS sequence"/>
</dbReference>
<evidence type="ECO:0000256" key="9">
    <source>
        <dbReference type="ARBA" id="ARBA00023324"/>
    </source>
</evidence>
<proteinExistence type="inferred from homology"/>
<dbReference type="PROSITE" id="PS51402">
    <property type="entry name" value="CATALASE_3"/>
    <property type="match status" value="1"/>
</dbReference>
<reference evidence="14 15" key="1">
    <citation type="submission" date="2016-04" db="EMBL/GenBank/DDBJ databases">
        <title>Evolutionary innovation and constraint leading to complex multicellularity in the Ascomycota.</title>
        <authorList>
            <person name="Cisse O."/>
            <person name="Nguyen A."/>
            <person name="Hewitt D.A."/>
            <person name="Jedd G."/>
            <person name="Stajich J.E."/>
        </authorList>
    </citation>
    <scope>NUCLEOTIDE SEQUENCE [LARGE SCALE GENOMIC DNA]</scope>
    <source>
        <strain evidence="14 15">DAH-3</strain>
    </source>
</reference>
<feature type="active site" evidence="11">
    <location>
        <position position="88"/>
    </location>
</feature>
<keyword evidence="15" id="KW-1185">Reference proteome</keyword>